<dbReference type="Proteomes" id="UP000008065">
    <property type="component" value="Unassembled WGS sequence"/>
</dbReference>
<dbReference type="GeneID" id="20826098"/>
<protein>
    <submittedName>
        <fullName evidence="1">Uncharacterized protein</fullName>
    </submittedName>
</protein>
<reference evidence="2" key="1">
    <citation type="journal article" date="2011" name="Genetics">
        <title>Massive changes in genome architecture accompany the transition to self-fertility in the filamentous fungus Neurospora tetrasperma.</title>
        <authorList>
            <person name="Ellison C.E."/>
            <person name="Stajich J.E."/>
            <person name="Jacobson D.J."/>
            <person name="Natvig D.O."/>
            <person name="Lapidus A."/>
            <person name="Foster B."/>
            <person name="Aerts A."/>
            <person name="Riley R."/>
            <person name="Lindquist E.A."/>
            <person name="Grigoriev I.V."/>
            <person name="Taylor J.W."/>
        </authorList>
    </citation>
    <scope>NUCLEOTIDE SEQUENCE [LARGE SCALE GENOMIC DNA]</scope>
    <source>
        <strain evidence="2">FGSC 2508 / P0657</strain>
    </source>
</reference>
<gene>
    <name evidence="1" type="ORF">NEUTE1DRAFT_139392</name>
</gene>
<evidence type="ECO:0000313" key="2">
    <source>
        <dbReference type="Proteomes" id="UP000008065"/>
    </source>
</evidence>
<dbReference type="KEGG" id="nte:NEUTE1DRAFT139392"/>
<organism evidence="1 2">
    <name type="scientific">Neurospora tetrasperma (strain FGSC 2508 / ATCC MYA-4615 / P0657)</name>
    <dbReference type="NCBI Taxonomy" id="510951"/>
    <lineage>
        <taxon>Eukaryota</taxon>
        <taxon>Fungi</taxon>
        <taxon>Dikarya</taxon>
        <taxon>Ascomycota</taxon>
        <taxon>Pezizomycotina</taxon>
        <taxon>Sordariomycetes</taxon>
        <taxon>Sordariomycetidae</taxon>
        <taxon>Sordariales</taxon>
        <taxon>Sordariaceae</taxon>
        <taxon>Neurospora</taxon>
    </lineage>
</organism>
<evidence type="ECO:0000313" key="1">
    <source>
        <dbReference type="EMBL" id="EGO55123.1"/>
    </source>
</evidence>
<proteinExistence type="predicted"/>
<accession>F8MSU0</accession>
<dbReference type="EMBL" id="GL891306">
    <property type="protein sequence ID" value="EGO55123.1"/>
    <property type="molecule type" value="Genomic_DNA"/>
</dbReference>
<sequence>MIHLGLCCRVTTSGEHSALPQYLLKLRLFLHSNMLFSSQQRLLMAYNKEDQISRHKCKSARQERRERGSVSAAVFVGIGVGNGAGAGVEVGVGLGVRRSGNCGRADRGVEVERRHVELTAQDVAFNPMIGGGGKGVYGQNCMWVYVELT</sequence>
<dbReference type="VEuPathDB" id="FungiDB:NEUTE1DRAFT_139392"/>
<name>F8MSU0_NEUT8</name>
<dbReference type="HOGENOM" id="CLU_1750198_0_0_1"/>
<dbReference type="AlphaFoldDB" id="F8MSU0"/>
<dbReference type="RefSeq" id="XP_009852993.1">
    <property type="nucleotide sequence ID" value="XM_009854691.1"/>
</dbReference>
<keyword evidence="2" id="KW-1185">Reference proteome</keyword>